<organism evidence="2 3">
    <name type="scientific">Gordonia hankookensis</name>
    <dbReference type="NCBI Taxonomy" id="589403"/>
    <lineage>
        <taxon>Bacteria</taxon>
        <taxon>Bacillati</taxon>
        <taxon>Actinomycetota</taxon>
        <taxon>Actinomycetes</taxon>
        <taxon>Mycobacteriales</taxon>
        <taxon>Gordoniaceae</taxon>
        <taxon>Gordonia</taxon>
    </lineage>
</organism>
<name>A0ABR7WHA1_9ACTN</name>
<sequence>MFSYTDPIGDDAVLSSLGSSGIGEPARDALRLSRQAEARALLMAHRIGEAAYDDMLVFLSPGRQMMVRKHAEKAAVGEISLQLGLSRTKAGTWYQLGIALQQFPKIRMAYLAGDLSTHRMSVLIHAAEAASDIAPGAPTEPEAPDVDSPDVDSPETDTPETDFEDIALDLAERPTTDTVLRDALEELVISLDPDDATEAREEFGRAWENVAISNDSSGHINIDACVPAEFGVYLRDRIAALIAARICRRDPRTLGQQRVVAMAALMGTPGADLVCQCGDENCHPNGERDTTQPPNGAPAVPLTQPDRQADERDRADTEPTSDTALTPAAPWTLVLDPAGTAVPRLHGYGAIDPAHAEHLHDRSIEILLRNNVERGPWGRLVVTDRAAAPPVDPTGHGGHALPPPGALTYTPSRRLRDEIQQSDLTCRYPWCSRPAHECDLDHLVKFDHADPLVGGWTLPENIAPLCRPDHQRKHLALWLPTMHLDRSITWTNPTTGRQLTTYPR</sequence>
<feature type="compositionally biased region" description="Acidic residues" evidence="1">
    <location>
        <begin position="142"/>
        <end position="160"/>
    </location>
</feature>
<keyword evidence="2" id="KW-0540">Nuclease</keyword>
<dbReference type="GO" id="GO:0004519">
    <property type="term" value="F:endonuclease activity"/>
    <property type="evidence" value="ECO:0007669"/>
    <property type="project" value="UniProtKB-KW"/>
</dbReference>
<comment type="caution">
    <text evidence="2">The sequence shown here is derived from an EMBL/GenBank/DDBJ whole genome shotgun (WGS) entry which is preliminary data.</text>
</comment>
<evidence type="ECO:0000313" key="2">
    <source>
        <dbReference type="EMBL" id="MBD1322143.1"/>
    </source>
</evidence>
<protein>
    <submittedName>
        <fullName evidence="2">HNH endonuclease</fullName>
    </submittedName>
</protein>
<evidence type="ECO:0000313" key="3">
    <source>
        <dbReference type="Proteomes" id="UP000602395"/>
    </source>
</evidence>
<evidence type="ECO:0000256" key="1">
    <source>
        <dbReference type="SAM" id="MobiDB-lite"/>
    </source>
</evidence>
<keyword evidence="3" id="KW-1185">Reference proteome</keyword>
<accession>A0ABR7WHA1</accession>
<reference evidence="2 3" key="1">
    <citation type="submission" date="2020-09" db="EMBL/GenBank/DDBJ databases">
        <title>Novel species in genus Gordonia.</title>
        <authorList>
            <person name="Zhang G."/>
        </authorList>
    </citation>
    <scope>NUCLEOTIDE SEQUENCE [LARGE SCALE GENOMIC DNA]</scope>
    <source>
        <strain evidence="2 3">ON-33</strain>
    </source>
</reference>
<keyword evidence="2" id="KW-0255">Endonuclease</keyword>
<dbReference type="EMBL" id="JACWMS010000005">
    <property type="protein sequence ID" value="MBD1322143.1"/>
    <property type="molecule type" value="Genomic_DNA"/>
</dbReference>
<dbReference type="CDD" id="cd00085">
    <property type="entry name" value="HNHc"/>
    <property type="match status" value="1"/>
</dbReference>
<dbReference type="RefSeq" id="WP_190268531.1">
    <property type="nucleotide sequence ID" value="NZ_BAABAD010000004.1"/>
</dbReference>
<feature type="region of interest" description="Disordered" evidence="1">
    <location>
        <begin position="285"/>
        <end position="331"/>
    </location>
</feature>
<dbReference type="Proteomes" id="UP000602395">
    <property type="component" value="Unassembled WGS sequence"/>
</dbReference>
<keyword evidence="2" id="KW-0378">Hydrolase</keyword>
<gene>
    <name evidence="2" type="ORF">IDF66_21405</name>
</gene>
<proteinExistence type="predicted"/>
<feature type="compositionally biased region" description="Basic and acidic residues" evidence="1">
    <location>
        <begin position="307"/>
        <end position="317"/>
    </location>
</feature>
<feature type="region of interest" description="Disordered" evidence="1">
    <location>
        <begin position="132"/>
        <end position="160"/>
    </location>
</feature>
<dbReference type="InterPro" id="IPR003615">
    <property type="entry name" value="HNH_nuc"/>
</dbReference>